<proteinExistence type="predicted"/>
<dbReference type="Pfam" id="PF25070">
    <property type="entry name" value="DUF7794"/>
    <property type="match status" value="1"/>
</dbReference>
<evidence type="ECO:0000313" key="4">
    <source>
        <dbReference type="RefSeq" id="XP_050941178.1"/>
    </source>
</evidence>
<protein>
    <submittedName>
        <fullName evidence="3 4">Uncharacterized protein LOC127149492 isoform X1</fullName>
    </submittedName>
</protein>
<dbReference type="PANTHER" id="PTHR37735:SF1">
    <property type="entry name" value="OS08G0567000 PROTEIN"/>
    <property type="match status" value="1"/>
</dbReference>
<evidence type="ECO:0000313" key="2">
    <source>
        <dbReference type="Proteomes" id="UP001652600"/>
    </source>
</evidence>
<gene>
    <name evidence="3 4" type="primary">LOC127149492</name>
</gene>
<name>A0ABM3KTS8_CUCME</name>
<dbReference type="RefSeq" id="XP_050941177.1">
    <property type="nucleotide sequence ID" value="XM_051085220.1"/>
</dbReference>
<dbReference type="RefSeq" id="XP_050941178.1">
    <property type="nucleotide sequence ID" value="XM_051085221.1"/>
</dbReference>
<dbReference type="GeneID" id="127149492"/>
<keyword evidence="2" id="KW-1185">Reference proteome</keyword>
<evidence type="ECO:0000259" key="1">
    <source>
        <dbReference type="Pfam" id="PF25070"/>
    </source>
</evidence>
<dbReference type="Proteomes" id="UP001652600">
    <property type="component" value="Chromosome 5"/>
</dbReference>
<feature type="domain" description="DUF7794" evidence="1">
    <location>
        <begin position="25"/>
        <end position="87"/>
    </location>
</feature>
<dbReference type="InterPro" id="IPR056696">
    <property type="entry name" value="DUF7794"/>
</dbReference>
<organism evidence="2 3">
    <name type="scientific">Cucumis melo</name>
    <name type="common">Muskmelon</name>
    <dbReference type="NCBI Taxonomy" id="3656"/>
    <lineage>
        <taxon>Eukaryota</taxon>
        <taxon>Viridiplantae</taxon>
        <taxon>Streptophyta</taxon>
        <taxon>Embryophyta</taxon>
        <taxon>Tracheophyta</taxon>
        <taxon>Spermatophyta</taxon>
        <taxon>Magnoliopsida</taxon>
        <taxon>eudicotyledons</taxon>
        <taxon>Gunneridae</taxon>
        <taxon>Pentapetalae</taxon>
        <taxon>rosids</taxon>
        <taxon>fabids</taxon>
        <taxon>Cucurbitales</taxon>
        <taxon>Cucurbitaceae</taxon>
        <taxon>Benincaseae</taxon>
        <taxon>Cucumis</taxon>
    </lineage>
</organism>
<sequence>MVLWSLIHRSWVLNKMEKRSRFHLIQGEDEVSVVPLNEPLSDFTDEDIREFASFIGGSYVADASKTLNGEFTVTDAVKINLPLSKDLKNAKAIVDWIDWAEPQYDFNPIIDEWCQEAPE</sequence>
<reference evidence="3 4" key="1">
    <citation type="submission" date="2025-05" db="UniProtKB">
        <authorList>
            <consortium name="RefSeq"/>
        </authorList>
    </citation>
    <scope>IDENTIFICATION</scope>
    <source>
        <tissue evidence="3 4">Stem</tissue>
    </source>
</reference>
<evidence type="ECO:0000313" key="3">
    <source>
        <dbReference type="RefSeq" id="XP_050941177.1"/>
    </source>
</evidence>
<accession>A0ABM3KTS8</accession>
<dbReference type="PANTHER" id="PTHR37735">
    <property type="entry name" value="OS08G0567000 PROTEIN"/>
    <property type="match status" value="1"/>
</dbReference>